<dbReference type="EMBL" id="JAAPAO010000047">
    <property type="protein sequence ID" value="KAF4675438.1"/>
    <property type="molecule type" value="Genomic_DNA"/>
</dbReference>
<evidence type="ECO:0000256" key="4">
    <source>
        <dbReference type="ARBA" id="ARBA00023136"/>
    </source>
</evidence>
<gene>
    <name evidence="8" type="ORF">FOL47_007746</name>
</gene>
<evidence type="ECO:0000256" key="1">
    <source>
        <dbReference type="ARBA" id="ARBA00004141"/>
    </source>
</evidence>
<feature type="transmembrane region" description="Helical" evidence="6">
    <location>
        <begin position="280"/>
        <end position="300"/>
    </location>
</feature>
<protein>
    <recommendedName>
        <fullName evidence="7">EamA domain-containing protein</fullName>
    </recommendedName>
</protein>
<keyword evidence="2 6" id="KW-0812">Transmembrane</keyword>
<feature type="transmembrane region" description="Helical" evidence="6">
    <location>
        <begin position="249"/>
        <end position="268"/>
    </location>
</feature>
<keyword evidence="4 6" id="KW-0472">Membrane</keyword>
<evidence type="ECO:0000256" key="2">
    <source>
        <dbReference type="ARBA" id="ARBA00022692"/>
    </source>
</evidence>
<comment type="subcellular location">
    <subcellularLocation>
        <location evidence="1">Membrane</location>
        <topology evidence="1">Multi-pass membrane protein</topology>
    </subcellularLocation>
</comment>
<reference evidence="8 9" key="1">
    <citation type="submission" date="2020-04" db="EMBL/GenBank/DDBJ databases">
        <title>Perkinsus chesapeaki whole genome sequence.</title>
        <authorList>
            <person name="Bogema D.R."/>
        </authorList>
    </citation>
    <scope>NUCLEOTIDE SEQUENCE [LARGE SCALE GENOMIC DNA]</scope>
    <source>
        <strain evidence="8">ATCC PRA-425</strain>
    </source>
</reference>
<evidence type="ECO:0000313" key="8">
    <source>
        <dbReference type="EMBL" id="KAF4675438.1"/>
    </source>
</evidence>
<accession>A0A7J6MUZ7</accession>
<feature type="compositionally biased region" description="Polar residues" evidence="5">
    <location>
        <begin position="330"/>
        <end position="339"/>
    </location>
</feature>
<dbReference type="AlphaFoldDB" id="A0A7J6MUZ7"/>
<keyword evidence="9" id="KW-1185">Reference proteome</keyword>
<keyword evidence="3 6" id="KW-1133">Transmembrane helix</keyword>
<feature type="transmembrane region" description="Helical" evidence="6">
    <location>
        <begin position="20"/>
        <end position="38"/>
    </location>
</feature>
<dbReference type="InterPro" id="IPR030184">
    <property type="entry name" value="WAT1-related"/>
</dbReference>
<dbReference type="GO" id="GO:0022857">
    <property type="term" value="F:transmembrane transporter activity"/>
    <property type="evidence" value="ECO:0007669"/>
    <property type="project" value="InterPro"/>
</dbReference>
<feature type="region of interest" description="Disordered" evidence="5">
    <location>
        <begin position="330"/>
        <end position="360"/>
    </location>
</feature>
<evidence type="ECO:0000313" key="9">
    <source>
        <dbReference type="Proteomes" id="UP000591131"/>
    </source>
</evidence>
<comment type="caution">
    <text evidence="8">The sequence shown here is derived from an EMBL/GenBank/DDBJ whole genome shotgun (WGS) entry which is preliminary data.</text>
</comment>
<sequence>MSTAAPAVVPRRWSVAPATWAYILLLINIVIGAGWEVLSKLVLSNVTINVLTLAFYRQILSAVVLLGLLDRTFKLPKREDVSSLAKLGIFTSLGIICFFKGIRLATPIICSLLHPTFLVFCYFFGLIQGSETYSRHKVGGVALCVGAAMAASLMGEELRQSTGELNWSVLFGTLLLMGGTIFAALMVVYQRESFHLPLVYVEGYAYVFASVVTLVLVTVSQFFCLVSGSECADMTFDLGLVGENGKLHFEGWLLLLYGVVLMSCVLYCTINWANRQTSPAVVASFATLQPVGTGAVQYLATGKQVISLAQVAMYLFAVVGVILVSFGPPTSQQEMTAKSTEYKTAASDVETGDSEKEQLE</sequence>
<dbReference type="PANTHER" id="PTHR31218">
    <property type="entry name" value="WAT1-RELATED PROTEIN"/>
    <property type="match status" value="1"/>
</dbReference>
<dbReference type="InterPro" id="IPR000620">
    <property type="entry name" value="EamA_dom"/>
</dbReference>
<dbReference type="InterPro" id="IPR037185">
    <property type="entry name" value="EmrE-like"/>
</dbReference>
<feature type="transmembrane region" description="Helical" evidence="6">
    <location>
        <begin position="167"/>
        <end position="189"/>
    </location>
</feature>
<feature type="transmembrane region" description="Helical" evidence="6">
    <location>
        <begin position="81"/>
        <end position="99"/>
    </location>
</feature>
<feature type="transmembrane region" description="Helical" evidence="6">
    <location>
        <begin position="50"/>
        <end position="69"/>
    </location>
</feature>
<dbReference type="SUPFAM" id="SSF103481">
    <property type="entry name" value="Multidrug resistance efflux transporter EmrE"/>
    <property type="match status" value="2"/>
</dbReference>
<feature type="transmembrane region" description="Helical" evidence="6">
    <location>
        <begin position="201"/>
        <end position="229"/>
    </location>
</feature>
<evidence type="ECO:0000259" key="7">
    <source>
        <dbReference type="Pfam" id="PF00892"/>
    </source>
</evidence>
<feature type="transmembrane region" description="Helical" evidence="6">
    <location>
        <begin position="306"/>
        <end position="326"/>
    </location>
</feature>
<evidence type="ECO:0000256" key="3">
    <source>
        <dbReference type="ARBA" id="ARBA00022989"/>
    </source>
</evidence>
<feature type="transmembrane region" description="Helical" evidence="6">
    <location>
        <begin position="138"/>
        <end position="155"/>
    </location>
</feature>
<dbReference type="Proteomes" id="UP000591131">
    <property type="component" value="Unassembled WGS sequence"/>
</dbReference>
<organism evidence="8 9">
    <name type="scientific">Perkinsus chesapeaki</name>
    <name type="common">Clam parasite</name>
    <name type="synonym">Perkinsus andrewsi</name>
    <dbReference type="NCBI Taxonomy" id="330153"/>
    <lineage>
        <taxon>Eukaryota</taxon>
        <taxon>Sar</taxon>
        <taxon>Alveolata</taxon>
        <taxon>Perkinsozoa</taxon>
        <taxon>Perkinsea</taxon>
        <taxon>Perkinsida</taxon>
        <taxon>Perkinsidae</taxon>
        <taxon>Perkinsus</taxon>
    </lineage>
</organism>
<proteinExistence type="predicted"/>
<evidence type="ECO:0000256" key="5">
    <source>
        <dbReference type="SAM" id="MobiDB-lite"/>
    </source>
</evidence>
<dbReference type="GO" id="GO:0016020">
    <property type="term" value="C:membrane"/>
    <property type="evidence" value="ECO:0007669"/>
    <property type="project" value="UniProtKB-SubCell"/>
</dbReference>
<dbReference type="OrthoDB" id="10511094at2759"/>
<evidence type="ECO:0000256" key="6">
    <source>
        <dbReference type="SAM" id="Phobius"/>
    </source>
</evidence>
<feature type="domain" description="EamA" evidence="7">
    <location>
        <begin position="20"/>
        <end position="150"/>
    </location>
</feature>
<name>A0A7J6MUZ7_PERCH</name>
<dbReference type="Pfam" id="PF00892">
    <property type="entry name" value="EamA"/>
    <property type="match status" value="1"/>
</dbReference>
<feature type="transmembrane region" description="Helical" evidence="6">
    <location>
        <begin position="105"/>
        <end position="126"/>
    </location>
</feature>